<evidence type="ECO:0000313" key="2">
    <source>
        <dbReference type="Proteomes" id="UP000002630"/>
    </source>
</evidence>
<dbReference type="OrthoDB" id="186842at2759"/>
<dbReference type="InParanoid" id="D7G4C0"/>
<organism evidence="1 2">
    <name type="scientific">Ectocarpus siliculosus</name>
    <name type="common">Brown alga</name>
    <name type="synonym">Conferva siliculosa</name>
    <dbReference type="NCBI Taxonomy" id="2880"/>
    <lineage>
        <taxon>Eukaryota</taxon>
        <taxon>Sar</taxon>
        <taxon>Stramenopiles</taxon>
        <taxon>Ochrophyta</taxon>
        <taxon>PX clade</taxon>
        <taxon>Phaeophyceae</taxon>
        <taxon>Ectocarpales</taxon>
        <taxon>Ectocarpaceae</taxon>
        <taxon>Ectocarpus</taxon>
    </lineage>
</organism>
<dbReference type="EMBL" id="FN648763">
    <property type="protein sequence ID" value="CBJ27135.1"/>
    <property type="molecule type" value="Genomic_DNA"/>
</dbReference>
<dbReference type="AlphaFoldDB" id="D7G4C0"/>
<dbReference type="Proteomes" id="UP000002630">
    <property type="component" value="Linkage Group LG15"/>
</dbReference>
<evidence type="ECO:0000313" key="1">
    <source>
        <dbReference type="EMBL" id="CBJ27135.1"/>
    </source>
</evidence>
<gene>
    <name evidence="1" type="ORF">Esi_0055_0109</name>
</gene>
<reference evidence="1 2" key="1">
    <citation type="journal article" date="2010" name="Nature">
        <title>The Ectocarpus genome and the independent evolution of multicellularity in brown algae.</title>
        <authorList>
            <person name="Cock J.M."/>
            <person name="Sterck L."/>
            <person name="Rouze P."/>
            <person name="Scornet D."/>
            <person name="Allen A.E."/>
            <person name="Amoutzias G."/>
            <person name="Anthouard V."/>
            <person name="Artiguenave F."/>
            <person name="Aury J.M."/>
            <person name="Badger J.H."/>
            <person name="Beszteri B."/>
            <person name="Billiau K."/>
            <person name="Bonnet E."/>
            <person name="Bothwell J.H."/>
            <person name="Bowler C."/>
            <person name="Boyen C."/>
            <person name="Brownlee C."/>
            <person name="Carrano C.J."/>
            <person name="Charrier B."/>
            <person name="Cho G.Y."/>
            <person name="Coelho S.M."/>
            <person name="Collen J."/>
            <person name="Corre E."/>
            <person name="Da Silva C."/>
            <person name="Delage L."/>
            <person name="Delaroque N."/>
            <person name="Dittami S.M."/>
            <person name="Doulbeau S."/>
            <person name="Elias M."/>
            <person name="Farnham G."/>
            <person name="Gachon C.M."/>
            <person name="Gschloessl B."/>
            <person name="Heesch S."/>
            <person name="Jabbari K."/>
            <person name="Jubin C."/>
            <person name="Kawai H."/>
            <person name="Kimura K."/>
            <person name="Kloareg B."/>
            <person name="Kupper F.C."/>
            <person name="Lang D."/>
            <person name="Le Bail A."/>
            <person name="Leblanc C."/>
            <person name="Lerouge P."/>
            <person name="Lohr M."/>
            <person name="Lopez P.J."/>
            <person name="Martens C."/>
            <person name="Maumus F."/>
            <person name="Michel G."/>
            <person name="Miranda-Saavedra D."/>
            <person name="Morales J."/>
            <person name="Moreau H."/>
            <person name="Motomura T."/>
            <person name="Nagasato C."/>
            <person name="Napoli C.A."/>
            <person name="Nelson D.R."/>
            <person name="Nyvall-Collen P."/>
            <person name="Peters A.F."/>
            <person name="Pommier C."/>
            <person name="Potin P."/>
            <person name="Poulain J."/>
            <person name="Quesneville H."/>
            <person name="Read B."/>
            <person name="Rensing S.A."/>
            <person name="Ritter A."/>
            <person name="Rousvoal S."/>
            <person name="Samanta M."/>
            <person name="Samson G."/>
            <person name="Schroeder D.C."/>
            <person name="Segurens B."/>
            <person name="Strittmatter M."/>
            <person name="Tonon T."/>
            <person name="Tregear J.W."/>
            <person name="Valentin K."/>
            <person name="von Dassow P."/>
            <person name="Yamagishi T."/>
            <person name="Van de Peer Y."/>
            <person name="Wincker P."/>
        </authorList>
    </citation>
    <scope>NUCLEOTIDE SEQUENCE [LARGE SCALE GENOMIC DNA]</scope>
    <source>
        <strain evidence="2">Ec32 / CCAP1310/4</strain>
    </source>
</reference>
<accession>D7G4C0</accession>
<keyword evidence="2" id="KW-1185">Reference proteome</keyword>
<protein>
    <submittedName>
        <fullName evidence="1">Uncharacterized protein</fullName>
    </submittedName>
</protein>
<sequence length="36" mass="4077">MGPCMEDLTYKSTERLLFDPSLRTSHAPVCHRAALE</sequence>
<name>D7G4C0_ECTSI</name>
<dbReference type="EMBL" id="FN649740">
    <property type="protein sequence ID" value="CBJ27135.1"/>
    <property type="molecule type" value="Genomic_DNA"/>
</dbReference>
<proteinExistence type="predicted"/>